<dbReference type="EMBL" id="LR798388">
    <property type="protein sequence ID" value="CAB5228280.1"/>
    <property type="molecule type" value="Genomic_DNA"/>
</dbReference>
<evidence type="ECO:0000313" key="3">
    <source>
        <dbReference type="EMBL" id="CAB5228280.1"/>
    </source>
</evidence>
<gene>
    <name evidence="1" type="ORF">UFOVP1086_30</name>
    <name evidence="2" type="ORF">UFOVP1440_30</name>
    <name evidence="3" type="ORF">UFOVP1533_30</name>
</gene>
<sequence>MGKMACMEYANTEIRIAGSLENTVIKEVSAPEIAVLRAIHGDDALVNTVKSRFNIDVDGRSERERLTKIYGGEVLKKLFPGALSVIPSKLADVGIEGFESKAKK</sequence>
<organism evidence="2">
    <name type="scientific">uncultured Caudovirales phage</name>
    <dbReference type="NCBI Taxonomy" id="2100421"/>
    <lineage>
        <taxon>Viruses</taxon>
        <taxon>Duplodnaviria</taxon>
        <taxon>Heunggongvirae</taxon>
        <taxon>Uroviricota</taxon>
        <taxon>Caudoviricetes</taxon>
        <taxon>Peduoviridae</taxon>
        <taxon>Maltschvirus</taxon>
        <taxon>Maltschvirus maltsch</taxon>
    </lineage>
</organism>
<name>A0A6J5SFN9_9CAUD</name>
<protein>
    <submittedName>
        <fullName evidence="2">Uncharacterized protein</fullName>
    </submittedName>
</protein>
<dbReference type="EMBL" id="LR797027">
    <property type="protein sequence ID" value="CAB4182933.1"/>
    <property type="molecule type" value="Genomic_DNA"/>
</dbReference>
<accession>A0A6J5SFN9</accession>
<evidence type="ECO:0000313" key="2">
    <source>
        <dbReference type="EMBL" id="CAB4212740.1"/>
    </source>
</evidence>
<evidence type="ECO:0000313" key="1">
    <source>
        <dbReference type="EMBL" id="CAB4182933.1"/>
    </source>
</evidence>
<dbReference type="EMBL" id="LR797384">
    <property type="protein sequence ID" value="CAB4212740.1"/>
    <property type="molecule type" value="Genomic_DNA"/>
</dbReference>
<proteinExistence type="predicted"/>
<reference evidence="2" key="1">
    <citation type="submission" date="2020-05" db="EMBL/GenBank/DDBJ databases">
        <authorList>
            <person name="Chiriac C."/>
            <person name="Salcher M."/>
            <person name="Ghai R."/>
            <person name="Kavagutti S V."/>
        </authorList>
    </citation>
    <scope>NUCLEOTIDE SEQUENCE</scope>
</reference>